<dbReference type="GO" id="GO:0051539">
    <property type="term" value="F:4 iron, 4 sulfur cluster binding"/>
    <property type="evidence" value="ECO:0007669"/>
    <property type="project" value="UniProtKB-KW"/>
</dbReference>
<dbReference type="PROSITE" id="PS00198">
    <property type="entry name" value="4FE4S_FER_1"/>
    <property type="match status" value="2"/>
</dbReference>
<dbReference type="Gene3D" id="3.30.70.20">
    <property type="match status" value="1"/>
</dbReference>
<gene>
    <name evidence="6" type="ORF">ENS31_00575</name>
</gene>
<accession>A0A7V3E6A2</accession>
<comment type="caution">
    <text evidence="6">The sequence shown here is derived from an EMBL/GenBank/DDBJ whole genome shotgun (WGS) entry which is preliminary data.</text>
</comment>
<proteinExistence type="predicted"/>
<dbReference type="GO" id="GO:0046872">
    <property type="term" value="F:metal ion binding"/>
    <property type="evidence" value="ECO:0007669"/>
    <property type="project" value="UniProtKB-KW"/>
</dbReference>
<name>A0A7V3E6A2_9BACT</name>
<keyword evidence="1" id="KW-0004">4Fe-4S</keyword>
<keyword evidence="2" id="KW-0479">Metal-binding</keyword>
<evidence type="ECO:0000256" key="2">
    <source>
        <dbReference type="ARBA" id="ARBA00022723"/>
    </source>
</evidence>
<dbReference type="EMBL" id="DSUJ01000002">
    <property type="protein sequence ID" value="HFI90004.1"/>
    <property type="molecule type" value="Genomic_DNA"/>
</dbReference>
<dbReference type="InterPro" id="IPR017900">
    <property type="entry name" value="4Fe4S_Fe_S_CS"/>
</dbReference>
<evidence type="ECO:0000259" key="5">
    <source>
        <dbReference type="PROSITE" id="PS51379"/>
    </source>
</evidence>
<sequence>MKMIKGTVKINAKICKGCELCIISCPQNALGLSPNFNEKGYRYVELIFDACTGCTNCALVCPEAAITVYRQAKPSKKTQVKSE</sequence>
<reference evidence="6" key="1">
    <citation type="journal article" date="2020" name="mSystems">
        <title>Genome- and Community-Level Interaction Insights into Carbon Utilization and Element Cycling Functions of Hydrothermarchaeota in Hydrothermal Sediment.</title>
        <authorList>
            <person name="Zhou Z."/>
            <person name="Liu Y."/>
            <person name="Xu W."/>
            <person name="Pan J."/>
            <person name="Luo Z.H."/>
            <person name="Li M."/>
        </authorList>
    </citation>
    <scope>NUCLEOTIDE SEQUENCE [LARGE SCALE GENOMIC DNA]</scope>
    <source>
        <strain evidence="6">SpSt-479</strain>
    </source>
</reference>
<dbReference type="PANTHER" id="PTHR43687:SF4">
    <property type="entry name" value="BLR5484 PROTEIN"/>
    <property type="match status" value="1"/>
</dbReference>
<keyword evidence="3" id="KW-0408">Iron</keyword>
<evidence type="ECO:0000256" key="1">
    <source>
        <dbReference type="ARBA" id="ARBA00022485"/>
    </source>
</evidence>
<evidence type="ECO:0000256" key="4">
    <source>
        <dbReference type="ARBA" id="ARBA00023014"/>
    </source>
</evidence>
<feature type="domain" description="4Fe-4S ferredoxin-type" evidence="5">
    <location>
        <begin position="42"/>
        <end position="71"/>
    </location>
</feature>
<feature type="domain" description="4Fe-4S ferredoxin-type" evidence="5">
    <location>
        <begin position="6"/>
        <end position="35"/>
    </location>
</feature>
<dbReference type="InterPro" id="IPR050572">
    <property type="entry name" value="Fe-S_Ferredoxin"/>
</dbReference>
<dbReference type="Pfam" id="PF12838">
    <property type="entry name" value="Fer4_7"/>
    <property type="match status" value="1"/>
</dbReference>
<evidence type="ECO:0000313" key="6">
    <source>
        <dbReference type="EMBL" id="HFI90004.1"/>
    </source>
</evidence>
<dbReference type="AlphaFoldDB" id="A0A7V3E6A2"/>
<dbReference type="InterPro" id="IPR017896">
    <property type="entry name" value="4Fe4S_Fe-S-bd"/>
</dbReference>
<keyword evidence="4" id="KW-0411">Iron-sulfur</keyword>
<dbReference type="SUPFAM" id="SSF54862">
    <property type="entry name" value="4Fe-4S ferredoxins"/>
    <property type="match status" value="1"/>
</dbReference>
<dbReference type="PANTHER" id="PTHR43687">
    <property type="entry name" value="ADENYLYLSULFATE REDUCTASE, BETA SUBUNIT"/>
    <property type="match status" value="1"/>
</dbReference>
<dbReference type="PROSITE" id="PS51379">
    <property type="entry name" value="4FE4S_FER_2"/>
    <property type="match status" value="2"/>
</dbReference>
<evidence type="ECO:0000256" key="3">
    <source>
        <dbReference type="ARBA" id="ARBA00023004"/>
    </source>
</evidence>
<organism evidence="6">
    <name type="scientific">Ignavibacterium album</name>
    <dbReference type="NCBI Taxonomy" id="591197"/>
    <lineage>
        <taxon>Bacteria</taxon>
        <taxon>Pseudomonadati</taxon>
        <taxon>Ignavibacteriota</taxon>
        <taxon>Ignavibacteria</taxon>
        <taxon>Ignavibacteriales</taxon>
        <taxon>Ignavibacteriaceae</taxon>
        <taxon>Ignavibacterium</taxon>
    </lineage>
</organism>
<protein>
    <submittedName>
        <fullName evidence="6">4Fe-4S dicluster domain-containing protein</fullName>
    </submittedName>
</protein>